<dbReference type="Gene3D" id="1.10.287.130">
    <property type="match status" value="1"/>
</dbReference>
<evidence type="ECO:0000256" key="3">
    <source>
        <dbReference type="ARBA" id="ARBA00012438"/>
    </source>
</evidence>
<dbReference type="InterPro" id="IPR050428">
    <property type="entry name" value="TCS_sensor_his_kinase"/>
</dbReference>
<keyword evidence="4" id="KW-0597">Phosphoprotein</keyword>
<dbReference type="RefSeq" id="WP_179586409.1">
    <property type="nucleotide sequence ID" value="NZ_JACBYR010000001.1"/>
</dbReference>
<evidence type="ECO:0000259" key="14">
    <source>
        <dbReference type="PROSITE" id="PS50109"/>
    </source>
</evidence>
<organism evidence="15 16">
    <name type="scientific">Pigmentiphaga litoralis</name>
    <dbReference type="NCBI Taxonomy" id="516702"/>
    <lineage>
        <taxon>Bacteria</taxon>
        <taxon>Pseudomonadati</taxon>
        <taxon>Pseudomonadota</taxon>
        <taxon>Betaproteobacteria</taxon>
        <taxon>Burkholderiales</taxon>
        <taxon>Alcaligenaceae</taxon>
        <taxon>Pigmentiphaga</taxon>
    </lineage>
</organism>
<evidence type="ECO:0000256" key="7">
    <source>
        <dbReference type="ARBA" id="ARBA00022741"/>
    </source>
</evidence>
<dbReference type="PRINTS" id="PR00344">
    <property type="entry name" value="BCTRLSENSOR"/>
</dbReference>
<keyword evidence="11" id="KW-0902">Two-component regulatory system</keyword>
<dbReference type="InterPro" id="IPR004358">
    <property type="entry name" value="Sig_transdc_His_kin-like_C"/>
</dbReference>
<keyword evidence="5 15" id="KW-0808">Transferase</keyword>
<keyword evidence="8 15" id="KW-0418">Kinase</keyword>
<evidence type="ECO:0000256" key="9">
    <source>
        <dbReference type="ARBA" id="ARBA00022840"/>
    </source>
</evidence>
<evidence type="ECO:0000313" key="15">
    <source>
        <dbReference type="EMBL" id="NYE83050.1"/>
    </source>
</evidence>
<feature type="transmembrane region" description="Helical" evidence="13">
    <location>
        <begin position="179"/>
        <end position="201"/>
    </location>
</feature>
<dbReference type="EMBL" id="JACBYR010000001">
    <property type="protein sequence ID" value="NYE83050.1"/>
    <property type="molecule type" value="Genomic_DNA"/>
</dbReference>
<keyword evidence="16" id="KW-1185">Reference proteome</keyword>
<dbReference type="Pfam" id="PF02518">
    <property type="entry name" value="HATPase_c"/>
    <property type="match status" value="1"/>
</dbReference>
<dbReference type="PANTHER" id="PTHR45436:SF14">
    <property type="entry name" value="SENSOR PROTEIN QSEC"/>
    <property type="match status" value="1"/>
</dbReference>
<evidence type="ECO:0000256" key="10">
    <source>
        <dbReference type="ARBA" id="ARBA00022989"/>
    </source>
</evidence>
<dbReference type="Pfam" id="PF00512">
    <property type="entry name" value="HisKA"/>
    <property type="match status" value="1"/>
</dbReference>
<evidence type="ECO:0000256" key="5">
    <source>
        <dbReference type="ARBA" id="ARBA00022679"/>
    </source>
</evidence>
<evidence type="ECO:0000256" key="4">
    <source>
        <dbReference type="ARBA" id="ARBA00022553"/>
    </source>
</evidence>
<comment type="caution">
    <text evidence="15">The sequence shown here is derived from an EMBL/GenBank/DDBJ whole genome shotgun (WGS) entry which is preliminary data.</text>
</comment>
<name>A0A7Y9IUG6_9BURK</name>
<dbReference type="InterPro" id="IPR036890">
    <property type="entry name" value="HATPase_C_sf"/>
</dbReference>
<dbReference type="SUPFAM" id="SSF55874">
    <property type="entry name" value="ATPase domain of HSP90 chaperone/DNA topoisomerase II/histidine kinase"/>
    <property type="match status" value="1"/>
</dbReference>
<dbReference type="CDD" id="cd00075">
    <property type="entry name" value="HATPase"/>
    <property type="match status" value="1"/>
</dbReference>
<evidence type="ECO:0000256" key="8">
    <source>
        <dbReference type="ARBA" id="ARBA00022777"/>
    </source>
</evidence>
<dbReference type="InterPro" id="IPR003594">
    <property type="entry name" value="HATPase_dom"/>
</dbReference>
<evidence type="ECO:0000256" key="6">
    <source>
        <dbReference type="ARBA" id="ARBA00022692"/>
    </source>
</evidence>
<feature type="domain" description="Histidine kinase" evidence="14">
    <location>
        <begin position="261"/>
        <end position="473"/>
    </location>
</feature>
<evidence type="ECO:0000256" key="12">
    <source>
        <dbReference type="ARBA" id="ARBA00023136"/>
    </source>
</evidence>
<evidence type="ECO:0000256" key="11">
    <source>
        <dbReference type="ARBA" id="ARBA00023012"/>
    </source>
</evidence>
<protein>
    <recommendedName>
        <fullName evidence="3">histidine kinase</fullName>
        <ecNumber evidence="3">2.7.13.3</ecNumber>
    </recommendedName>
</protein>
<dbReference type="EC" id="2.7.13.3" evidence="3"/>
<dbReference type="PROSITE" id="PS50109">
    <property type="entry name" value="HIS_KIN"/>
    <property type="match status" value="1"/>
</dbReference>
<dbReference type="InterPro" id="IPR036097">
    <property type="entry name" value="HisK_dim/P_sf"/>
</dbReference>
<keyword evidence="7" id="KW-0547">Nucleotide-binding</keyword>
<dbReference type="AlphaFoldDB" id="A0A7Y9IUG6"/>
<keyword evidence="12 13" id="KW-0472">Membrane</keyword>
<evidence type="ECO:0000256" key="1">
    <source>
        <dbReference type="ARBA" id="ARBA00000085"/>
    </source>
</evidence>
<reference evidence="15 16" key="1">
    <citation type="submission" date="2020-07" db="EMBL/GenBank/DDBJ databases">
        <title>Genomic Encyclopedia of Type Strains, Phase IV (KMG-V): Genome sequencing to study the core and pangenomes of soil and plant-associated prokaryotes.</title>
        <authorList>
            <person name="Whitman W."/>
        </authorList>
    </citation>
    <scope>NUCLEOTIDE SEQUENCE [LARGE SCALE GENOMIC DNA]</scope>
    <source>
        <strain evidence="15 16">SAS40</strain>
    </source>
</reference>
<dbReference type="InterPro" id="IPR005467">
    <property type="entry name" value="His_kinase_dom"/>
</dbReference>
<sequence length="473" mass="52688">MSLISMARAGSRCLARPSLFRRLMIAQAITLFLLWTLLMGLTVHEASTTNDILDNDAIFAAVLSVADNLAHYPERQRESLARMVDALNDVQHGAEGADARPTNAPFLVALLVWQDDKLVYRSSERVPLVRQTRFSVREDHETRGSTFRVRTLRSRHTATEATLVVPDLREHVLTFHSRGLFVLPLLISLPFLMLPAGWSVYRALRPWNQLSDEIAKRDPADMRPFQIATRVGELQPFVASVNLLLERVRKSATRERALIADAAHELRTPLAAMRVNAEALHDCTGDSGQRELLDALIRCNMRASRLVNQLLQLSRNEGMADTMILQQLRLDTLVQNRLAAFDPLAGKYGVELELQIMDAPITIEGDYESLISLIDNLVDNAIKYSPQGGRVTVQIERVKNGVCLIVHDEGPGIAEHQRERVFDRFYRCPDASQTGSGLGLAIVRSVLNRHGASITLSRSTIGLGLAARVDFVG</sequence>
<dbReference type="SUPFAM" id="SSF47384">
    <property type="entry name" value="Homodimeric domain of signal transducing histidine kinase"/>
    <property type="match status" value="1"/>
</dbReference>
<evidence type="ECO:0000256" key="2">
    <source>
        <dbReference type="ARBA" id="ARBA00004141"/>
    </source>
</evidence>
<dbReference type="GO" id="GO:0000155">
    <property type="term" value="F:phosphorelay sensor kinase activity"/>
    <property type="evidence" value="ECO:0007669"/>
    <property type="project" value="InterPro"/>
</dbReference>
<keyword evidence="10 13" id="KW-1133">Transmembrane helix</keyword>
<dbReference type="GO" id="GO:0005886">
    <property type="term" value="C:plasma membrane"/>
    <property type="evidence" value="ECO:0007669"/>
    <property type="project" value="TreeGrafter"/>
</dbReference>
<evidence type="ECO:0000256" key="13">
    <source>
        <dbReference type="SAM" id="Phobius"/>
    </source>
</evidence>
<dbReference type="CDD" id="cd00082">
    <property type="entry name" value="HisKA"/>
    <property type="match status" value="1"/>
</dbReference>
<keyword evidence="6 13" id="KW-0812">Transmembrane</keyword>
<dbReference type="SMART" id="SM00387">
    <property type="entry name" value="HATPase_c"/>
    <property type="match status" value="1"/>
</dbReference>
<keyword evidence="9" id="KW-0067">ATP-binding</keyword>
<dbReference type="GO" id="GO:0005524">
    <property type="term" value="F:ATP binding"/>
    <property type="evidence" value="ECO:0007669"/>
    <property type="project" value="UniProtKB-KW"/>
</dbReference>
<evidence type="ECO:0000313" key="16">
    <source>
        <dbReference type="Proteomes" id="UP000542125"/>
    </source>
</evidence>
<comment type="catalytic activity">
    <reaction evidence="1">
        <text>ATP + protein L-histidine = ADP + protein N-phospho-L-histidine.</text>
        <dbReference type="EC" id="2.7.13.3"/>
    </reaction>
</comment>
<dbReference type="Proteomes" id="UP000542125">
    <property type="component" value="Unassembled WGS sequence"/>
</dbReference>
<dbReference type="InterPro" id="IPR003661">
    <property type="entry name" value="HisK_dim/P_dom"/>
</dbReference>
<dbReference type="Gene3D" id="3.30.565.10">
    <property type="entry name" value="Histidine kinase-like ATPase, C-terminal domain"/>
    <property type="match status" value="1"/>
</dbReference>
<accession>A0A7Y9IUG6</accession>
<proteinExistence type="predicted"/>
<dbReference type="SMART" id="SM00388">
    <property type="entry name" value="HisKA"/>
    <property type="match status" value="1"/>
</dbReference>
<dbReference type="PANTHER" id="PTHR45436">
    <property type="entry name" value="SENSOR HISTIDINE KINASE YKOH"/>
    <property type="match status" value="1"/>
</dbReference>
<comment type="subcellular location">
    <subcellularLocation>
        <location evidence="2">Membrane</location>
        <topology evidence="2">Multi-pass membrane protein</topology>
    </subcellularLocation>
</comment>
<gene>
    <name evidence="15" type="ORF">FHW18_002321</name>
</gene>